<dbReference type="InterPro" id="IPR016181">
    <property type="entry name" value="Acyl_CoA_acyltransferase"/>
</dbReference>
<dbReference type="CDD" id="cd04301">
    <property type="entry name" value="NAT_SF"/>
    <property type="match status" value="1"/>
</dbReference>
<dbReference type="RefSeq" id="WP_326076906.1">
    <property type="nucleotide sequence ID" value="NZ_JARLKY010000156.1"/>
</dbReference>
<dbReference type="Gene3D" id="3.40.630.30">
    <property type="match status" value="1"/>
</dbReference>
<keyword evidence="3" id="KW-1185">Reference proteome</keyword>
<comment type="caution">
    <text evidence="2">The sequence shown here is derived from an EMBL/GenBank/DDBJ whole genome shotgun (WGS) entry which is preliminary data.</text>
</comment>
<evidence type="ECO:0000259" key="1">
    <source>
        <dbReference type="PROSITE" id="PS51186"/>
    </source>
</evidence>
<accession>A0ABU6GEP4</accession>
<dbReference type="PROSITE" id="PS51186">
    <property type="entry name" value="GNAT"/>
    <property type="match status" value="1"/>
</dbReference>
<reference evidence="2 3" key="1">
    <citation type="submission" date="2023-03" db="EMBL/GenBank/DDBJ databases">
        <title>Bacillus Genome Sequencing.</title>
        <authorList>
            <person name="Dunlap C."/>
        </authorList>
    </citation>
    <scope>NUCLEOTIDE SEQUENCE [LARGE SCALE GENOMIC DNA]</scope>
    <source>
        <strain evidence="2 3">BD-533</strain>
    </source>
</reference>
<dbReference type="PANTHER" id="PTHR43415:SF3">
    <property type="entry name" value="GNAT-FAMILY ACETYLTRANSFERASE"/>
    <property type="match status" value="1"/>
</dbReference>
<dbReference type="EMBL" id="JARLKY010000156">
    <property type="protein sequence ID" value="MEC0232688.1"/>
    <property type="molecule type" value="Genomic_DNA"/>
</dbReference>
<protein>
    <submittedName>
        <fullName evidence="2">GNAT family protein</fullName>
    </submittedName>
</protein>
<dbReference type="Proteomes" id="UP001338137">
    <property type="component" value="Unassembled WGS sequence"/>
</dbReference>
<dbReference type="SUPFAM" id="SSF55729">
    <property type="entry name" value="Acyl-CoA N-acyltransferases (Nat)"/>
    <property type="match status" value="1"/>
</dbReference>
<gene>
    <name evidence="2" type="ORF">P4I72_36915</name>
</gene>
<dbReference type="Pfam" id="PF13302">
    <property type="entry name" value="Acetyltransf_3"/>
    <property type="match status" value="1"/>
</dbReference>
<evidence type="ECO:0000313" key="2">
    <source>
        <dbReference type="EMBL" id="MEC0232688.1"/>
    </source>
</evidence>
<organism evidence="2 3">
    <name type="scientific">Paenibacillus alba</name>
    <dbReference type="NCBI Taxonomy" id="1197127"/>
    <lineage>
        <taxon>Bacteria</taxon>
        <taxon>Bacillati</taxon>
        <taxon>Bacillota</taxon>
        <taxon>Bacilli</taxon>
        <taxon>Bacillales</taxon>
        <taxon>Paenibacillaceae</taxon>
        <taxon>Paenibacillus</taxon>
    </lineage>
</organism>
<evidence type="ECO:0000313" key="3">
    <source>
        <dbReference type="Proteomes" id="UP001338137"/>
    </source>
</evidence>
<dbReference type="InterPro" id="IPR000182">
    <property type="entry name" value="GNAT_dom"/>
</dbReference>
<proteinExistence type="predicted"/>
<dbReference type="PANTHER" id="PTHR43415">
    <property type="entry name" value="SPERMIDINE N(1)-ACETYLTRANSFERASE"/>
    <property type="match status" value="1"/>
</dbReference>
<feature type="domain" description="N-acetyltransferase" evidence="1">
    <location>
        <begin position="2"/>
        <end position="163"/>
    </location>
</feature>
<name>A0ABU6GEP4_9BACL</name>
<sequence>MILLKDISKKDIMVINGWRNDFELIHLLVAPFRYINLETDEAWFDQYMRNKSSQVRCGIWLKDQEKLIGVVNLINIDNVSRNAEFSIMIGDQDYHNKGIGTLATQLILNHAFVHLNLHRIHLTVLDYNFPAIRLYEKVGFQKEGVLREAIFKDGEYRNVIQFSILKKDFLKGI</sequence>